<protein>
    <submittedName>
        <fullName evidence="2">Pogo transposable element with KRAB domain (Trinotate prediction)</fullName>
    </submittedName>
</protein>
<proteinExistence type="predicted"/>
<evidence type="ECO:0000313" key="2">
    <source>
        <dbReference type="EMBL" id="NDJ93651.1"/>
    </source>
</evidence>
<accession>A0A6G3MI57</accession>
<organism evidence="2">
    <name type="scientific">Henneguya salminicola</name>
    <name type="common">Myxosporean</name>
    <dbReference type="NCBI Taxonomy" id="69463"/>
    <lineage>
        <taxon>Eukaryota</taxon>
        <taxon>Metazoa</taxon>
        <taxon>Cnidaria</taxon>
        <taxon>Myxozoa</taxon>
        <taxon>Myxosporea</taxon>
        <taxon>Bivalvulida</taxon>
        <taxon>Platysporina</taxon>
        <taxon>Myxobolidae</taxon>
        <taxon>Henneguya</taxon>
    </lineage>
</organism>
<dbReference type="AlphaFoldDB" id="A0A6G3MI57"/>
<dbReference type="EMBL" id="GHBP01004426">
    <property type="protein sequence ID" value="NDJ93651.1"/>
    <property type="molecule type" value="Transcribed_RNA"/>
</dbReference>
<dbReference type="Pfam" id="PF03184">
    <property type="entry name" value="DDE_1"/>
    <property type="match status" value="1"/>
</dbReference>
<sequence length="114" mass="12856">MNIDIMKLWVDRYFRTRAEGFLNPSSLLKMDSMTSHKDRTARARPNSSGANVAIIPGGLARQLHPLDIAINPSMTFSVRMEWDNWMGHGSKSFTPMGRTKKTSVNEVCSRFLPA</sequence>
<dbReference type="InterPro" id="IPR004875">
    <property type="entry name" value="DDE_SF_endonuclease_dom"/>
</dbReference>
<dbReference type="GO" id="GO:0003676">
    <property type="term" value="F:nucleic acid binding"/>
    <property type="evidence" value="ECO:0007669"/>
    <property type="project" value="InterPro"/>
</dbReference>
<evidence type="ECO:0000259" key="1">
    <source>
        <dbReference type="Pfam" id="PF03184"/>
    </source>
</evidence>
<feature type="domain" description="DDE-1" evidence="1">
    <location>
        <begin position="2"/>
        <end position="95"/>
    </location>
</feature>
<name>A0A6G3MI57_HENSL</name>
<reference evidence="2" key="1">
    <citation type="submission" date="2018-11" db="EMBL/GenBank/DDBJ databases">
        <title>Henneguya salminicola genome and transcriptome.</title>
        <authorList>
            <person name="Yahalomi D."/>
            <person name="Atkinson S.D."/>
            <person name="Neuhof M."/>
            <person name="Chang E.S."/>
            <person name="Philippe H."/>
            <person name="Cartwright P."/>
            <person name="Bartholomew J.L."/>
            <person name="Huchon D."/>
        </authorList>
    </citation>
    <scope>NUCLEOTIDE SEQUENCE</scope>
    <source>
        <strain evidence="2">Hz1</strain>
        <tissue evidence="2">Whole</tissue>
    </source>
</reference>